<feature type="region of interest" description="Disordered" evidence="1">
    <location>
        <begin position="244"/>
        <end position="265"/>
    </location>
</feature>
<name>A0AAV3QAR4_LITER</name>
<sequence length="388" mass="41525">MKGEGLNVDVPTRFTPHLKSTRVLSRPTKHKADLATFTTYWGTHPIPLQFYRPGVLKAAGLTPGSDADLGALQALRATYNVSDHVPTPHPAIPATCSDQQPLRLFAPNAARLVMVSNSSEEDEVTGPLLRRPSPSSGGPPVMGPSDVVLGPQGIMDGTSQGSSGNHSSSPLLPPWKGKGSSSPADLVSVATLALADEYSATVVLEPQDRGEGVRLSPSASKGLPASKKSGIPSCQSTAAAILKESPAPPAGGSSMSKRSAEDPNQKERISSFFALGDKASGSSFRVGHLEHELKTLKRETSPEEGVLQRRLTNLTVEHSTLQERCATRIRRTKAVRAELEGVQANRDFAQLERDSLKKERESLCACRDEALQSNDRLLCQLKEIHRLA</sequence>
<feature type="compositionally biased region" description="Low complexity" evidence="1">
    <location>
        <begin position="157"/>
        <end position="169"/>
    </location>
</feature>
<dbReference type="EMBL" id="BAABME010020522">
    <property type="protein sequence ID" value="GAA0160658.1"/>
    <property type="molecule type" value="Genomic_DNA"/>
</dbReference>
<keyword evidence="3" id="KW-1185">Reference proteome</keyword>
<protein>
    <submittedName>
        <fullName evidence="2">Uncharacterized protein</fullName>
    </submittedName>
</protein>
<feature type="compositionally biased region" description="Low complexity" evidence="1">
    <location>
        <begin position="126"/>
        <end position="145"/>
    </location>
</feature>
<gene>
    <name evidence="2" type="ORF">LIER_39080</name>
</gene>
<evidence type="ECO:0000313" key="2">
    <source>
        <dbReference type="EMBL" id="GAA0160658.1"/>
    </source>
</evidence>
<evidence type="ECO:0000256" key="1">
    <source>
        <dbReference type="SAM" id="MobiDB-lite"/>
    </source>
</evidence>
<proteinExistence type="predicted"/>
<reference evidence="2 3" key="1">
    <citation type="submission" date="2024-01" db="EMBL/GenBank/DDBJ databases">
        <title>The complete chloroplast genome sequence of Lithospermum erythrorhizon: insights into the phylogenetic relationship among Boraginaceae species and the maternal lineages of purple gromwells.</title>
        <authorList>
            <person name="Okada T."/>
            <person name="Watanabe K."/>
        </authorList>
    </citation>
    <scope>NUCLEOTIDE SEQUENCE [LARGE SCALE GENOMIC DNA]</scope>
</reference>
<comment type="caution">
    <text evidence="2">The sequence shown here is derived from an EMBL/GenBank/DDBJ whole genome shotgun (WGS) entry which is preliminary data.</text>
</comment>
<dbReference type="AlphaFoldDB" id="A0AAV3QAR4"/>
<accession>A0AAV3QAR4</accession>
<feature type="region of interest" description="Disordered" evidence="1">
    <location>
        <begin position="208"/>
        <end position="232"/>
    </location>
</feature>
<dbReference type="Proteomes" id="UP001454036">
    <property type="component" value="Unassembled WGS sequence"/>
</dbReference>
<organism evidence="2 3">
    <name type="scientific">Lithospermum erythrorhizon</name>
    <name type="common">Purple gromwell</name>
    <name type="synonym">Lithospermum officinale var. erythrorhizon</name>
    <dbReference type="NCBI Taxonomy" id="34254"/>
    <lineage>
        <taxon>Eukaryota</taxon>
        <taxon>Viridiplantae</taxon>
        <taxon>Streptophyta</taxon>
        <taxon>Embryophyta</taxon>
        <taxon>Tracheophyta</taxon>
        <taxon>Spermatophyta</taxon>
        <taxon>Magnoliopsida</taxon>
        <taxon>eudicotyledons</taxon>
        <taxon>Gunneridae</taxon>
        <taxon>Pentapetalae</taxon>
        <taxon>asterids</taxon>
        <taxon>lamiids</taxon>
        <taxon>Boraginales</taxon>
        <taxon>Boraginaceae</taxon>
        <taxon>Boraginoideae</taxon>
        <taxon>Lithospermeae</taxon>
        <taxon>Lithospermum</taxon>
    </lineage>
</organism>
<feature type="region of interest" description="Disordered" evidence="1">
    <location>
        <begin position="117"/>
        <end position="183"/>
    </location>
</feature>
<evidence type="ECO:0000313" key="3">
    <source>
        <dbReference type="Proteomes" id="UP001454036"/>
    </source>
</evidence>